<dbReference type="Proteomes" id="UP001347174">
    <property type="component" value="Chromosome"/>
</dbReference>
<evidence type="ECO:0000313" key="2">
    <source>
        <dbReference type="EMBL" id="WWA78135.1"/>
    </source>
</evidence>
<feature type="region of interest" description="Disordered" evidence="1">
    <location>
        <begin position="1"/>
        <end position="105"/>
    </location>
</feature>
<gene>
    <name evidence="2" type="ORF">QYQ93_07800</name>
</gene>
<dbReference type="RefSeq" id="WP_338476654.1">
    <property type="nucleotide sequence ID" value="NZ_CP129946.1"/>
</dbReference>
<reference evidence="2 3" key="1">
    <citation type="submission" date="2023-07" db="EMBL/GenBank/DDBJ databases">
        <title>Plant endophyte Pseudomonas khavaziana can be used to control wheat stem rot.</title>
        <authorList>
            <person name="Guo S."/>
            <person name="Shen X."/>
        </authorList>
    </citation>
    <scope>NUCLEOTIDE SEQUENCE [LARGE SCALE GENOMIC DNA]</scope>
    <source>
        <strain evidence="2 3">SR9</strain>
    </source>
</reference>
<accession>A0ABZ2DN51</accession>
<sequence length="401" mass="43941">MNIVTSDNPALHTWNNWKQQLDEKSTPKEQNATITLADADRTNEAPAAHTRKAGDRDRFHHASHLTRHKHDSRRPSPGQTPIQAPAQPPVQAQAPVQNTAGTTPPAQNVIWTTLTEVPRSPTGAPVTHEFENGNVKITSSPLHQGSFNGTPTTRNKVTIETGIQDDHIEIKTLQSGAVVAEINEKAYALPIENHGAILGQLEIKTNGGNDQVNIDKKIWFETSISLNDDHHISGRDHYTSAPESANKKTFFEPGVIPVPFYMTNEGDSQVFNQGDVTISFTQNNHSDYPGDGVTVIKTGDGDDKVRISAADDGSLIADINEEKFLLPVKNDPTGRSRLFIQTREGNDSVIIDSNVKNFSYINLGAEVSGTVYMGGGFVSGPEEAKQDQQYRNQNYNPLQAR</sequence>
<protein>
    <submittedName>
        <fullName evidence="2">Uncharacterized protein</fullName>
    </submittedName>
</protein>
<evidence type="ECO:0000256" key="1">
    <source>
        <dbReference type="SAM" id="MobiDB-lite"/>
    </source>
</evidence>
<evidence type="ECO:0000313" key="3">
    <source>
        <dbReference type="Proteomes" id="UP001347174"/>
    </source>
</evidence>
<proteinExistence type="predicted"/>
<name>A0ABZ2DN51_9PSED</name>
<feature type="compositionally biased region" description="Polar residues" evidence="1">
    <location>
        <begin position="1"/>
        <end position="19"/>
    </location>
</feature>
<organism evidence="2 3">
    <name type="scientific">Pseudomonas khavaziana</name>
    <dbReference type="NCBI Taxonomy" id="2842351"/>
    <lineage>
        <taxon>Bacteria</taxon>
        <taxon>Pseudomonadati</taxon>
        <taxon>Pseudomonadota</taxon>
        <taxon>Gammaproteobacteria</taxon>
        <taxon>Pseudomonadales</taxon>
        <taxon>Pseudomonadaceae</taxon>
        <taxon>Pseudomonas</taxon>
    </lineage>
</organism>
<keyword evidence="3" id="KW-1185">Reference proteome</keyword>
<feature type="compositionally biased region" description="Basic residues" evidence="1">
    <location>
        <begin position="61"/>
        <end position="72"/>
    </location>
</feature>
<dbReference type="EMBL" id="CP129946">
    <property type="protein sequence ID" value="WWA78135.1"/>
    <property type="molecule type" value="Genomic_DNA"/>
</dbReference>
<feature type="compositionally biased region" description="Low complexity" evidence="1">
    <location>
        <begin position="83"/>
        <end position="97"/>
    </location>
</feature>